<dbReference type="OrthoDB" id="1120813at2"/>
<dbReference type="Proteomes" id="UP000185839">
    <property type="component" value="Unassembled WGS sequence"/>
</dbReference>
<dbReference type="AlphaFoldDB" id="A0A1N7KX35"/>
<sequence>MKNISCFLFLIFLFSCREKDENLDLKYEVLNQLIKEDSQKKTDLIYLYKTSSATNFNILNLDKEKIDEFTIIPNVLELKSDSIFSSQDIEYLISQTVPYDSKVFDLDKEKIIGKYDIIKESDLFELKSNYNGAKDYWIKFNDKFGKKCLRNYSEPIFNLRKDVCIVQISESCGPLWGGGYTGIFKKLNGIWVQIGTQDHWIS</sequence>
<accession>A0A1N7KX35</accession>
<name>A0A1N7KX35_9FLAO</name>
<dbReference type="RefSeq" id="WP_076386087.1">
    <property type="nucleotide sequence ID" value="NZ_FTOI01000004.1"/>
</dbReference>
<evidence type="ECO:0000313" key="1">
    <source>
        <dbReference type="EMBL" id="SIS66097.1"/>
    </source>
</evidence>
<reference evidence="2" key="1">
    <citation type="submission" date="2017-01" db="EMBL/GenBank/DDBJ databases">
        <authorList>
            <person name="Varghese N."/>
            <person name="Submissions S."/>
        </authorList>
    </citation>
    <scope>NUCLEOTIDE SEQUENCE [LARGE SCALE GENOMIC DNA]</scope>
    <source>
        <strain evidence="2">DSM 23145</strain>
    </source>
</reference>
<gene>
    <name evidence="1" type="ORF">SAMN05421789_10442</name>
</gene>
<organism evidence="1 2">
    <name type="scientific">Kaistella chaponensis</name>
    <dbReference type="NCBI Taxonomy" id="713588"/>
    <lineage>
        <taxon>Bacteria</taxon>
        <taxon>Pseudomonadati</taxon>
        <taxon>Bacteroidota</taxon>
        <taxon>Flavobacteriia</taxon>
        <taxon>Flavobacteriales</taxon>
        <taxon>Weeksellaceae</taxon>
        <taxon>Chryseobacterium group</taxon>
        <taxon>Kaistella</taxon>
    </lineage>
</organism>
<proteinExistence type="predicted"/>
<protein>
    <submittedName>
        <fullName evidence="1">Uncharacterized protein</fullName>
    </submittedName>
</protein>
<dbReference type="STRING" id="713588.SAMN05421789_10442"/>
<evidence type="ECO:0000313" key="2">
    <source>
        <dbReference type="Proteomes" id="UP000185839"/>
    </source>
</evidence>
<keyword evidence="2" id="KW-1185">Reference proteome</keyword>
<dbReference type="EMBL" id="FTOI01000004">
    <property type="protein sequence ID" value="SIS66097.1"/>
    <property type="molecule type" value="Genomic_DNA"/>
</dbReference>
<dbReference type="PROSITE" id="PS51257">
    <property type="entry name" value="PROKAR_LIPOPROTEIN"/>
    <property type="match status" value="1"/>
</dbReference>